<organism evidence="1">
    <name type="scientific">Cacopsylla melanoneura</name>
    <dbReference type="NCBI Taxonomy" id="428564"/>
    <lineage>
        <taxon>Eukaryota</taxon>
        <taxon>Metazoa</taxon>
        <taxon>Ecdysozoa</taxon>
        <taxon>Arthropoda</taxon>
        <taxon>Hexapoda</taxon>
        <taxon>Insecta</taxon>
        <taxon>Pterygota</taxon>
        <taxon>Neoptera</taxon>
        <taxon>Paraneoptera</taxon>
        <taxon>Hemiptera</taxon>
        <taxon>Sternorrhyncha</taxon>
        <taxon>Psylloidea</taxon>
        <taxon>Psyllidae</taxon>
        <taxon>Psyllinae</taxon>
        <taxon>Cacopsylla</taxon>
    </lineage>
</organism>
<dbReference type="EMBL" id="HBUF01399383">
    <property type="protein sequence ID" value="CAG6736460.1"/>
    <property type="molecule type" value="Transcribed_RNA"/>
</dbReference>
<protein>
    <submittedName>
        <fullName evidence="1">Uncharacterized protein</fullName>
    </submittedName>
</protein>
<proteinExistence type="predicted"/>
<accession>A0A8D8YWE6</accession>
<dbReference type="EMBL" id="HBUF01399382">
    <property type="protein sequence ID" value="CAG6736459.1"/>
    <property type="molecule type" value="Transcribed_RNA"/>
</dbReference>
<name>A0A8D8YWE6_9HEMI</name>
<dbReference type="AlphaFoldDB" id="A0A8D8YWE6"/>
<reference evidence="1" key="1">
    <citation type="submission" date="2021-05" db="EMBL/GenBank/DDBJ databases">
        <authorList>
            <person name="Alioto T."/>
            <person name="Alioto T."/>
            <person name="Gomez Garrido J."/>
        </authorList>
    </citation>
    <scope>NUCLEOTIDE SEQUENCE</scope>
</reference>
<sequence>MSKKCKKTQIHPKKITQSFNGCFLNMKKQPLTSSDNLSKHSDSLIPNVKQGLFDDVINIVQIDLSLKLGRWEKIPHIFLCSFPISQNQKPLAQPFKSFPFFLCTYVVIMAT</sequence>
<evidence type="ECO:0000313" key="1">
    <source>
        <dbReference type="EMBL" id="CAG6736459.1"/>
    </source>
</evidence>
<dbReference type="EMBL" id="HBUF01399384">
    <property type="protein sequence ID" value="CAG6736461.1"/>
    <property type="molecule type" value="Transcribed_RNA"/>
</dbReference>